<evidence type="ECO:0000313" key="3">
    <source>
        <dbReference type="EMBL" id="GLS14996.1"/>
    </source>
</evidence>
<gene>
    <name evidence="3" type="ORF">GCM10007935_24290</name>
</gene>
<feature type="chain" id="PRO_5046614246" description="Tripartite tricarboxylate transporter substrate binding protein" evidence="2">
    <location>
        <begin position="26"/>
        <end position="335"/>
    </location>
</feature>
<organism evidence="3 4">
    <name type="scientific">Hydrogenophaga electricum</name>
    <dbReference type="NCBI Taxonomy" id="1230953"/>
    <lineage>
        <taxon>Bacteria</taxon>
        <taxon>Pseudomonadati</taxon>
        <taxon>Pseudomonadota</taxon>
        <taxon>Betaproteobacteria</taxon>
        <taxon>Burkholderiales</taxon>
        <taxon>Comamonadaceae</taxon>
        <taxon>Hydrogenophaga</taxon>
    </lineage>
</organism>
<evidence type="ECO:0008006" key="5">
    <source>
        <dbReference type="Google" id="ProtNLM"/>
    </source>
</evidence>
<reference evidence="4" key="1">
    <citation type="journal article" date="2019" name="Int. J. Syst. Evol. Microbiol.">
        <title>The Global Catalogue of Microorganisms (GCM) 10K type strain sequencing project: providing services to taxonomists for standard genome sequencing and annotation.</title>
        <authorList>
            <consortium name="The Broad Institute Genomics Platform"/>
            <consortium name="The Broad Institute Genome Sequencing Center for Infectious Disease"/>
            <person name="Wu L."/>
            <person name="Ma J."/>
        </authorList>
    </citation>
    <scope>NUCLEOTIDE SEQUENCE [LARGE SCALE GENOMIC DNA]</scope>
    <source>
        <strain evidence="4">NBRC 109341</strain>
    </source>
</reference>
<dbReference type="PANTHER" id="PTHR42928">
    <property type="entry name" value="TRICARBOXYLATE-BINDING PROTEIN"/>
    <property type="match status" value="1"/>
</dbReference>
<keyword evidence="2" id="KW-0732">Signal</keyword>
<comment type="caution">
    <text evidence="3">The sequence shown here is derived from an EMBL/GenBank/DDBJ whole genome shotgun (WGS) entry which is preliminary data.</text>
</comment>
<evidence type="ECO:0000313" key="4">
    <source>
        <dbReference type="Proteomes" id="UP001156903"/>
    </source>
</evidence>
<proteinExistence type="inferred from homology"/>
<sequence length="335" mass="35001">MPSFPLARRALVLGALSLAAGAAMAQWKPDRPITLIVPWAPGGSTDQVTRVTAAELEKHLGQKIVIMNQPGASGSVGTKNAMAAPADGYTWTAGGAKDLGTYKVLGMLDTSASDWNLYLNVAHIAVVGVNADTPYKTMPDLLAAMKANPGSISVATAGVNSSGHSAIEALARATGVTYKHVTYDGGAPAAVAAASGETQVTTQLAAEQTDMIRAKKIRPLAVVGDKSIEIEGYGTIPPLSQFVPGFKDPINYFGIFVPKASPPEVKQTLDRIWATEMVKNEALRKYAQSRGAMFAPMAGDEAQKAVFPAIQAYAWTQQAAGKAKVSPDTVGIPKP</sequence>
<comment type="similarity">
    <text evidence="1">Belongs to the UPF0065 (bug) family.</text>
</comment>
<name>A0ABQ6C3U7_9BURK</name>
<dbReference type="InterPro" id="IPR005064">
    <property type="entry name" value="BUG"/>
</dbReference>
<evidence type="ECO:0000256" key="1">
    <source>
        <dbReference type="ARBA" id="ARBA00006987"/>
    </source>
</evidence>
<dbReference type="EMBL" id="BSPB01000018">
    <property type="protein sequence ID" value="GLS14996.1"/>
    <property type="molecule type" value="Genomic_DNA"/>
</dbReference>
<dbReference type="SUPFAM" id="SSF53850">
    <property type="entry name" value="Periplasmic binding protein-like II"/>
    <property type="match status" value="1"/>
</dbReference>
<dbReference type="Proteomes" id="UP001156903">
    <property type="component" value="Unassembled WGS sequence"/>
</dbReference>
<protein>
    <recommendedName>
        <fullName evidence="5">Tripartite tricarboxylate transporter substrate binding protein</fullName>
    </recommendedName>
</protein>
<dbReference type="Gene3D" id="3.40.190.10">
    <property type="entry name" value="Periplasmic binding protein-like II"/>
    <property type="match status" value="1"/>
</dbReference>
<evidence type="ECO:0000256" key="2">
    <source>
        <dbReference type="SAM" id="SignalP"/>
    </source>
</evidence>
<dbReference type="Gene3D" id="3.40.190.150">
    <property type="entry name" value="Bordetella uptake gene, domain 1"/>
    <property type="match status" value="1"/>
</dbReference>
<dbReference type="Pfam" id="PF03401">
    <property type="entry name" value="TctC"/>
    <property type="match status" value="1"/>
</dbReference>
<accession>A0ABQ6C3U7</accession>
<feature type="signal peptide" evidence="2">
    <location>
        <begin position="1"/>
        <end position="25"/>
    </location>
</feature>
<dbReference type="PIRSF" id="PIRSF017082">
    <property type="entry name" value="YflP"/>
    <property type="match status" value="1"/>
</dbReference>
<dbReference type="InterPro" id="IPR042100">
    <property type="entry name" value="Bug_dom1"/>
</dbReference>
<dbReference type="PANTHER" id="PTHR42928:SF5">
    <property type="entry name" value="BLR1237 PROTEIN"/>
    <property type="match status" value="1"/>
</dbReference>
<dbReference type="RefSeq" id="WP_234264825.1">
    <property type="nucleotide sequence ID" value="NZ_BSPB01000018.1"/>
</dbReference>
<keyword evidence="4" id="KW-1185">Reference proteome</keyword>
<dbReference type="CDD" id="cd07012">
    <property type="entry name" value="PBP2_Bug_TTT"/>
    <property type="match status" value="1"/>
</dbReference>